<dbReference type="AlphaFoldDB" id="A0A2B7WFJ6"/>
<organism evidence="2 3">
    <name type="scientific">Helicocarpus griseus UAMH5409</name>
    <dbReference type="NCBI Taxonomy" id="1447875"/>
    <lineage>
        <taxon>Eukaryota</taxon>
        <taxon>Fungi</taxon>
        <taxon>Dikarya</taxon>
        <taxon>Ascomycota</taxon>
        <taxon>Pezizomycotina</taxon>
        <taxon>Eurotiomycetes</taxon>
        <taxon>Eurotiomycetidae</taxon>
        <taxon>Onygenales</taxon>
        <taxon>Ajellomycetaceae</taxon>
        <taxon>Helicocarpus</taxon>
    </lineage>
</organism>
<protein>
    <submittedName>
        <fullName evidence="2">Uncharacterized protein</fullName>
    </submittedName>
</protein>
<keyword evidence="3" id="KW-1185">Reference proteome</keyword>
<evidence type="ECO:0000256" key="1">
    <source>
        <dbReference type="SAM" id="MobiDB-lite"/>
    </source>
</evidence>
<name>A0A2B7WFJ6_9EURO</name>
<dbReference type="EMBL" id="PDNB01000341">
    <property type="protein sequence ID" value="PGG95485.1"/>
    <property type="molecule type" value="Genomic_DNA"/>
</dbReference>
<dbReference type="Proteomes" id="UP000223968">
    <property type="component" value="Unassembled WGS sequence"/>
</dbReference>
<comment type="caution">
    <text evidence="2">The sequence shown here is derived from an EMBL/GenBank/DDBJ whole genome shotgun (WGS) entry which is preliminary data.</text>
</comment>
<accession>A0A2B7WFJ6</accession>
<sequence>WEHSVVGWIVEGEIVVSRIRQLQRLIENVEECKTSGFFDVFPSLSKVVENCYKNGQPITTLEELEKQVLEQYKDSGKLGPECLHVALVRRQGESLYSSHLSILLDWNLSNETDIPNREGDANRNSTDFTRRRVQ</sequence>
<feature type="region of interest" description="Disordered" evidence="1">
    <location>
        <begin position="114"/>
        <end position="134"/>
    </location>
</feature>
<feature type="non-terminal residue" evidence="2">
    <location>
        <position position="1"/>
    </location>
</feature>
<proteinExistence type="predicted"/>
<evidence type="ECO:0000313" key="3">
    <source>
        <dbReference type="Proteomes" id="UP000223968"/>
    </source>
</evidence>
<evidence type="ECO:0000313" key="2">
    <source>
        <dbReference type="EMBL" id="PGG95485.1"/>
    </source>
</evidence>
<gene>
    <name evidence="2" type="ORF">AJ79_10037</name>
</gene>
<dbReference type="OrthoDB" id="4190313at2759"/>
<reference evidence="2 3" key="1">
    <citation type="submission" date="2017-10" db="EMBL/GenBank/DDBJ databases">
        <title>Comparative genomics in systemic dimorphic fungi from Ajellomycetaceae.</title>
        <authorList>
            <person name="Munoz J.F."/>
            <person name="Mcewen J.G."/>
            <person name="Clay O.K."/>
            <person name="Cuomo C.A."/>
        </authorList>
    </citation>
    <scope>NUCLEOTIDE SEQUENCE [LARGE SCALE GENOMIC DNA]</scope>
    <source>
        <strain evidence="2 3">UAMH5409</strain>
    </source>
</reference>